<dbReference type="OrthoDB" id="6692864at2759"/>
<evidence type="ECO:0000313" key="9">
    <source>
        <dbReference type="EMBL" id="KAF2129891.1"/>
    </source>
</evidence>
<feature type="transmembrane region" description="Helical" evidence="8">
    <location>
        <begin position="66"/>
        <end position="86"/>
    </location>
</feature>
<keyword evidence="6" id="KW-0503">Monooxygenase</keyword>
<dbReference type="PRINTS" id="PR00463">
    <property type="entry name" value="EP450I"/>
</dbReference>
<dbReference type="InterPro" id="IPR036396">
    <property type="entry name" value="Cyt_P450_sf"/>
</dbReference>
<protein>
    <submittedName>
        <fullName evidence="9">Cytochrome P450</fullName>
    </submittedName>
</protein>
<dbReference type="FunFam" id="1.10.630.10:FF:000129">
    <property type="entry name" value="Benzoate 4-monooxygenase cytochrome P450"/>
    <property type="match status" value="1"/>
</dbReference>
<feature type="binding site" description="axial binding residue" evidence="7">
    <location>
        <position position="490"/>
    </location>
    <ligand>
        <name>heme</name>
        <dbReference type="ChEBI" id="CHEBI:30413"/>
    </ligand>
    <ligandPart>
        <name>Fe</name>
        <dbReference type="ChEBI" id="CHEBI:18248"/>
    </ligandPart>
</feature>
<evidence type="ECO:0000256" key="5">
    <source>
        <dbReference type="ARBA" id="ARBA00023004"/>
    </source>
</evidence>
<evidence type="ECO:0000256" key="7">
    <source>
        <dbReference type="PIRSR" id="PIRSR602401-1"/>
    </source>
</evidence>
<dbReference type="InterPro" id="IPR050121">
    <property type="entry name" value="Cytochrome_P450_monoxygenase"/>
</dbReference>
<dbReference type="PANTHER" id="PTHR24305">
    <property type="entry name" value="CYTOCHROME P450"/>
    <property type="match status" value="1"/>
</dbReference>
<evidence type="ECO:0000256" key="6">
    <source>
        <dbReference type="ARBA" id="ARBA00023033"/>
    </source>
</evidence>
<keyword evidence="8" id="KW-0812">Transmembrane</keyword>
<keyword evidence="7" id="KW-0349">Heme</keyword>
<dbReference type="SUPFAM" id="SSF48264">
    <property type="entry name" value="Cytochrome P450"/>
    <property type="match status" value="1"/>
</dbReference>
<proteinExistence type="inferred from homology"/>
<reference evidence="9" key="1">
    <citation type="journal article" date="2020" name="Stud. Mycol.">
        <title>101 Dothideomycetes genomes: a test case for predicting lifestyles and emergence of pathogens.</title>
        <authorList>
            <person name="Haridas S."/>
            <person name="Albert R."/>
            <person name="Binder M."/>
            <person name="Bloem J."/>
            <person name="Labutti K."/>
            <person name="Salamov A."/>
            <person name="Andreopoulos B."/>
            <person name="Baker S."/>
            <person name="Barry K."/>
            <person name="Bills G."/>
            <person name="Bluhm B."/>
            <person name="Cannon C."/>
            <person name="Castanera R."/>
            <person name="Culley D."/>
            <person name="Daum C."/>
            <person name="Ezra D."/>
            <person name="Gonzalez J."/>
            <person name="Henrissat B."/>
            <person name="Kuo A."/>
            <person name="Liang C."/>
            <person name="Lipzen A."/>
            <person name="Lutzoni F."/>
            <person name="Magnuson J."/>
            <person name="Mondo S."/>
            <person name="Nolan M."/>
            <person name="Ohm R."/>
            <person name="Pangilinan J."/>
            <person name="Park H.-J."/>
            <person name="Ramirez L."/>
            <person name="Alfaro M."/>
            <person name="Sun H."/>
            <person name="Tritt A."/>
            <person name="Yoshinaga Y."/>
            <person name="Zwiers L.-H."/>
            <person name="Turgeon B."/>
            <person name="Goodwin S."/>
            <person name="Spatafora J."/>
            <person name="Crous P."/>
            <person name="Grigoriev I."/>
        </authorList>
    </citation>
    <scope>NUCLEOTIDE SEQUENCE</scope>
    <source>
        <strain evidence="9">CBS 119687</strain>
    </source>
</reference>
<dbReference type="GO" id="GO:0016705">
    <property type="term" value="F:oxidoreductase activity, acting on paired donors, with incorporation or reduction of molecular oxygen"/>
    <property type="evidence" value="ECO:0007669"/>
    <property type="project" value="InterPro"/>
</dbReference>
<dbReference type="Gene3D" id="1.10.630.10">
    <property type="entry name" value="Cytochrome P450"/>
    <property type="match status" value="1"/>
</dbReference>
<organism evidence="9 10">
    <name type="scientific">Dothidotthia symphoricarpi CBS 119687</name>
    <dbReference type="NCBI Taxonomy" id="1392245"/>
    <lineage>
        <taxon>Eukaryota</taxon>
        <taxon>Fungi</taxon>
        <taxon>Dikarya</taxon>
        <taxon>Ascomycota</taxon>
        <taxon>Pezizomycotina</taxon>
        <taxon>Dothideomycetes</taxon>
        <taxon>Pleosporomycetidae</taxon>
        <taxon>Pleosporales</taxon>
        <taxon>Dothidotthiaceae</taxon>
        <taxon>Dothidotthia</taxon>
    </lineage>
</organism>
<keyword evidence="8" id="KW-0472">Membrane</keyword>
<comment type="cofactor">
    <cofactor evidence="1 7">
        <name>heme</name>
        <dbReference type="ChEBI" id="CHEBI:30413"/>
    </cofactor>
</comment>
<keyword evidence="3 7" id="KW-0479">Metal-binding</keyword>
<keyword evidence="10" id="KW-1185">Reference proteome</keyword>
<sequence>MGRIELVHNKALVAALGLFTHYILYASEWDTEIPRFLATWLLAFGGIAAAEYTYNPHVNTVGDVFVITSTTAAIYFGALSASVLIYRGFFHRLRNIPGPFLARFSKFHSIFAGVIPTNFRYFKSSEALHERYKTDVIRTGPREVTVYCADAVPLIHGPMSRCSKGPWYGAVNYLSGVSLQTTRSKEEHKQRRKIWDRAFNAKSLRDYEPRLNRHALALMEKLKEQAKKPSVRITNWANFYSFDVMGDVGFNRSYGMVEKGEEDASIKLLHESMEPLSVFGHANWALNLVSRTAVGSKKLLDHIEWTSKALTERVKSTPKEHDIFGYLIDPNDPKVTIEMVADARLLVVAGSDTTGATLSFISYELCKNPEVQIKLRKAIDGIKPEKSFLDVEDVANCAFLDGVINEALRLHPAVPSGVQRETPPEGITLPNGTYIPGSTLVWMPIHCIQRDPRYFESPLEFMPERWTDEKPEAIMDKRAFMPFGTGVYSCVGQKLAMAELRSVVANWMRLFEMEFAEGEDGSTIVNESRDCFTTNVGKVDVKLTPRYET</sequence>
<dbReference type="GO" id="GO:0005506">
    <property type="term" value="F:iron ion binding"/>
    <property type="evidence" value="ECO:0007669"/>
    <property type="project" value="InterPro"/>
</dbReference>
<gene>
    <name evidence="9" type="ORF">P153DRAFT_289539</name>
</gene>
<dbReference type="CDD" id="cd11061">
    <property type="entry name" value="CYP67-like"/>
    <property type="match status" value="1"/>
</dbReference>
<evidence type="ECO:0000256" key="4">
    <source>
        <dbReference type="ARBA" id="ARBA00023002"/>
    </source>
</evidence>
<evidence type="ECO:0000256" key="2">
    <source>
        <dbReference type="ARBA" id="ARBA00010617"/>
    </source>
</evidence>
<dbReference type="RefSeq" id="XP_033524278.1">
    <property type="nucleotide sequence ID" value="XM_033663662.1"/>
</dbReference>
<feature type="transmembrane region" description="Helical" evidence="8">
    <location>
        <begin position="6"/>
        <end position="24"/>
    </location>
</feature>
<comment type="similarity">
    <text evidence="2">Belongs to the cytochrome P450 family.</text>
</comment>
<keyword evidence="5 7" id="KW-0408">Iron</keyword>
<dbReference type="Proteomes" id="UP000799771">
    <property type="component" value="Unassembled WGS sequence"/>
</dbReference>
<accession>A0A6A6AHI8</accession>
<dbReference type="AlphaFoldDB" id="A0A6A6AHI8"/>
<evidence type="ECO:0000256" key="8">
    <source>
        <dbReference type="SAM" id="Phobius"/>
    </source>
</evidence>
<dbReference type="EMBL" id="ML977505">
    <property type="protein sequence ID" value="KAF2129891.1"/>
    <property type="molecule type" value="Genomic_DNA"/>
</dbReference>
<dbReference type="InterPro" id="IPR001128">
    <property type="entry name" value="Cyt_P450"/>
</dbReference>
<dbReference type="PANTHER" id="PTHR24305:SF187">
    <property type="entry name" value="P450, PUTATIVE (EUROFUNG)-RELATED"/>
    <property type="match status" value="1"/>
</dbReference>
<dbReference type="GeneID" id="54404094"/>
<dbReference type="GO" id="GO:0004497">
    <property type="term" value="F:monooxygenase activity"/>
    <property type="evidence" value="ECO:0007669"/>
    <property type="project" value="UniProtKB-KW"/>
</dbReference>
<name>A0A6A6AHI8_9PLEO</name>
<dbReference type="Pfam" id="PF00067">
    <property type="entry name" value="p450"/>
    <property type="match status" value="1"/>
</dbReference>
<keyword evidence="8" id="KW-1133">Transmembrane helix</keyword>
<dbReference type="GO" id="GO:0020037">
    <property type="term" value="F:heme binding"/>
    <property type="evidence" value="ECO:0007669"/>
    <property type="project" value="InterPro"/>
</dbReference>
<evidence type="ECO:0000256" key="1">
    <source>
        <dbReference type="ARBA" id="ARBA00001971"/>
    </source>
</evidence>
<feature type="transmembrane region" description="Helical" evidence="8">
    <location>
        <begin position="36"/>
        <end position="54"/>
    </location>
</feature>
<evidence type="ECO:0000256" key="3">
    <source>
        <dbReference type="ARBA" id="ARBA00022723"/>
    </source>
</evidence>
<evidence type="ECO:0000313" key="10">
    <source>
        <dbReference type="Proteomes" id="UP000799771"/>
    </source>
</evidence>
<dbReference type="PRINTS" id="PR00385">
    <property type="entry name" value="P450"/>
</dbReference>
<keyword evidence="4" id="KW-0560">Oxidoreductase</keyword>
<dbReference type="InterPro" id="IPR002401">
    <property type="entry name" value="Cyt_P450_E_grp-I"/>
</dbReference>